<reference evidence="1" key="1">
    <citation type="submission" date="2022-03" db="EMBL/GenBank/DDBJ databases">
        <authorList>
            <person name="Tunstrom K."/>
        </authorList>
    </citation>
    <scope>NUCLEOTIDE SEQUENCE</scope>
</reference>
<evidence type="ECO:0000313" key="1">
    <source>
        <dbReference type="EMBL" id="CAH2107326.1"/>
    </source>
</evidence>
<gene>
    <name evidence="1" type="ORF">EEDITHA_LOCUS21372</name>
</gene>
<organism evidence="1 2">
    <name type="scientific">Euphydryas editha</name>
    <name type="common">Edith's checkerspot</name>
    <dbReference type="NCBI Taxonomy" id="104508"/>
    <lineage>
        <taxon>Eukaryota</taxon>
        <taxon>Metazoa</taxon>
        <taxon>Ecdysozoa</taxon>
        <taxon>Arthropoda</taxon>
        <taxon>Hexapoda</taxon>
        <taxon>Insecta</taxon>
        <taxon>Pterygota</taxon>
        <taxon>Neoptera</taxon>
        <taxon>Endopterygota</taxon>
        <taxon>Lepidoptera</taxon>
        <taxon>Glossata</taxon>
        <taxon>Ditrysia</taxon>
        <taxon>Papilionoidea</taxon>
        <taxon>Nymphalidae</taxon>
        <taxon>Nymphalinae</taxon>
        <taxon>Euphydryas</taxon>
    </lineage>
</organism>
<dbReference type="EMBL" id="CAKOGL010000030">
    <property type="protein sequence ID" value="CAH2107326.1"/>
    <property type="molecule type" value="Genomic_DNA"/>
</dbReference>
<sequence length="194" mass="21488">MAVNEGLVAVVWRKGLAAGGEVACARRGALRARQRGRRGGRGGRGCSGRLARHVARFPHGRPYNTPNTELFYTSLSSERRRDASSIFSIFFYLYRSQEFRSSAKRVECLMNVVAVAASAVRTAVRNEIATSLESRPVAISFRLHGHIVTRARDASELINGRKALKLCHLKRLIHDSEVNIVIEHSKSFGGVMNL</sequence>
<proteinExistence type="predicted"/>
<comment type="caution">
    <text evidence="1">The sequence shown here is derived from an EMBL/GenBank/DDBJ whole genome shotgun (WGS) entry which is preliminary data.</text>
</comment>
<protein>
    <submittedName>
        <fullName evidence="1">Uncharacterized protein</fullName>
    </submittedName>
</protein>
<accession>A0AAU9VAY5</accession>
<name>A0AAU9VAY5_EUPED</name>
<dbReference type="Proteomes" id="UP001153954">
    <property type="component" value="Unassembled WGS sequence"/>
</dbReference>
<keyword evidence="2" id="KW-1185">Reference proteome</keyword>
<evidence type="ECO:0000313" key="2">
    <source>
        <dbReference type="Proteomes" id="UP001153954"/>
    </source>
</evidence>
<dbReference type="AlphaFoldDB" id="A0AAU9VAY5"/>